<dbReference type="AlphaFoldDB" id="A0A2H0A4B7"/>
<sequence>MAVQAQNLSYRAFFEHETSRMLFEGALPVDIERIFAQVEEEGAWIKSWKTLGASEEQKAKEAKKAVFKKQHILDIYMPLIVTGWPNTIYYRIFLKNRSFYH</sequence>
<comment type="caution">
    <text evidence="1">The sequence shown here is derived from an EMBL/GenBank/DDBJ whole genome shotgun (WGS) entry which is preliminary data.</text>
</comment>
<dbReference type="Proteomes" id="UP000231067">
    <property type="component" value="Unassembled WGS sequence"/>
</dbReference>
<gene>
    <name evidence="1" type="ORF">COX18_07230</name>
</gene>
<name>A0A2H0A4B7_9BACT</name>
<proteinExistence type="predicted"/>
<dbReference type="EMBL" id="PCSH01000129">
    <property type="protein sequence ID" value="PIP40279.1"/>
    <property type="molecule type" value="Genomic_DNA"/>
</dbReference>
<accession>A0A2H0A4B7</accession>
<evidence type="ECO:0000313" key="2">
    <source>
        <dbReference type="Proteomes" id="UP000231067"/>
    </source>
</evidence>
<protein>
    <submittedName>
        <fullName evidence="1">Uncharacterized protein</fullName>
    </submittedName>
</protein>
<reference evidence="1 2" key="1">
    <citation type="submission" date="2017-09" db="EMBL/GenBank/DDBJ databases">
        <title>Depth-based differentiation of microbial function through sediment-hosted aquifers and enrichment of novel symbionts in the deep terrestrial subsurface.</title>
        <authorList>
            <person name="Probst A.J."/>
            <person name="Ladd B."/>
            <person name="Jarett J.K."/>
            <person name="Geller-Mcgrath D.E."/>
            <person name="Sieber C.M."/>
            <person name="Emerson J.B."/>
            <person name="Anantharaman K."/>
            <person name="Thomas B.C."/>
            <person name="Malmstrom R."/>
            <person name="Stieglmeier M."/>
            <person name="Klingl A."/>
            <person name="Woyke T."/>
            <person name="Ryan C.M."/>
            <person name="Banfield J.F."/>
        </authorList>
    </citation>
    <scope>NUCLEOTIDE SEQUENCE [LARGE SCALE GENOMIC DNA]</scope>
    <source>
        <strain evidence="1">CG23_combo_of_CG06-09_8_20_14_all_40_23</strain>
    </source>
</reference>
<organism evidence="1 2">
    <name type="scientific">Candidatus Desantisbacteria bacterium CG23_combo_of_CG06-09_8_20_14_all_40_23</name>
    <dbReference type="NCBI Taxonomy" id="1974550"/>
    <lineage>
        <taxon>Bacteria</taxon>
        <taxon>Candidatus Desantisiibacteriota</taxon>
    </lineage>
</organism>
<evidence type="ECO:0000313" key="1">
    <source>
        <dbReference type="EMBL" id="PIP40279.1"/>
    </source>
</evidence>